<evidence type="ECO:0000256" key="1">
    <source>
        <dbReference type="SAM" id="MobiDB-lite"/>
    </source>
</evidence>
<sequence length="171" mass="19274">MNPMDITAQVRRSGDWWAIEVPEVPGLFTQARRLEQVVDTVRGAATDLGHDITNVEINVIDDTIDREALALVRQHLAAFERMQREVANESRHLATQLREQGLSVRDTGYLMGVSAQRVSQLTATDESTTNRAPAKRTTRTKRVPVKVTTGRNHQDQSRRHRQGQGQGRRQG</sequence>
<dbReference type="EMBL" id="MK814759">
    <property type="protein sequence ID" value="QCG77809.1"/>
    <property type="molecule type" value="Genomic_DNA"/>
</dbReference>
<accession>A0A4D6T6W2</accession>
<organism evidence="2 3">
    <name type="scientific">Gordonia phage Reyja</name>
    <dbReference type="NCBI Taxonomy" id="2571250"/>
    <lineage>
        <taxon>Viruses</taxon>
        <taxon>Duplodnaviria</taxon>
        <taxon>Heunggongvirae</taxon>
        <taxon>Uroviricota</taxon>
        <taxon>Caudoviricetes</taxon>
        <taxon>Santhisvirus</taxon>
        <taxon>Santhisvirus reyja</taxon>
    </lineage>
</organism>
<protein>
    <submittedName>
        <fullName evidence="2">HicB-like antitoxin</fullName>
    </submittedName>
</protein>
<keyword evidence="3" id="KW-1185">Reference proteome</keyword>
<dbReference type="KEGG" id="vg:80559525"/>
<name>A0A4D6T6W2_9CAUD</name>
<proteinExistence type="predicted"/>
<dbReference type="RefSeq" id="YP_010842726.1">
    <property type="nucleotide sequence ID" value="NC_079144.1"/>
</dbReference>
<feature type="region of interest" description="Disordered" evidence="1">
    <location>
        <begin position="121"/>
        <end position="171"/>
    </location>
</feature>
<dbReference type="GeneID" id="80559525"/>
<dbReference type="InterPro" id="IPR035069">
    <property type="entry name" value="TTHA1013/TTHA0281-like"/>
</dbReference>
<dbReference type="SUPFAM" id="SSF143100">
    <property type="entry name" value="TTHA1013/TTHA0281-like"/>
    <property type="match status" value="1"/>
</dbReference>
<evidence type="ECO:0000313" key="3">
    <source>
        <dbReference type="Proteomes" id="UP000298786"/>
    </source>
</evidence>
<reference evidence="2 3" key="1">
    <citation type="submission" date="2019-04" db="EMBL/GenBank/DDBJ databases">
        <authorList>
            <person name="Pope W.H."/>
            <person name="Garlena R.A."/>
            <person name="Russell D.A."/>
            <person name="Jacobs-Sera D."/>
            <person name="Hatfull G.F."/>
        </authorList>
    </citation>
    <scope>NUCLEOTIDE SEQUENCE [LARGE SCALE GENOMIC DNA]</scope>
</reference>
<gene>
    <name evidence="2" type="primary">64</name>
    <name evidence="2" type="ORF">SEA_REYJA_64</name>
</gene>
<dbReference type="Proteomes" id="UP000298786">
    <property type="component" value="Segment"/>
</dbReference>
<evidence type="ECO:0000313" key="2">
    <source>
        <dbReference type="EMBL" id="QCG77809.1"/>
    </source>
</evidence>
<feature type="compositionally biased region" description="Basic residues" evidence="1">
    <location>
        <begin position="133"/>
        <end position="144"/>
    </location>
</feature>